<dbReference type="EMBL" id="CH476615">
    <property type="protein sequence ID" value="EEP76429.1"/>
    <property type="molecule type" value="Genomic_DNA"/>
</dbReference>
<dbReference type="VEuPathDB" id="FungiDB:UREG_01278"/>
<evidence type="ECO:0000256" key="1">
    <source>
        <dbReference type="SAM" id="MobiDB-lite"/>
    </source>
</evidence>
<dbReference type="SUPFAM" id="SSF53697">
    <property type="entry name" value="SIS domain"/>
    <property type="match status" value="1"/>
</dbReference>
<dbReference type="GeneID" id="8444638"/>
<evidence type="ECO:0000313" key="3">
    <source>
        <dbReference type="EMBL" id="EEP76429.1"/>
    </source>
</evidence>
<dbReference type="GO" id="GO:1901135">
    <property type="term" value="P:carbohydrate derivative metabolic process"/>
    <property type="evidence" value="ECO:0007669"/>
    <property type="project" value="InterPro"/>
</dbReference>
<dbReference type="OMA" id="PNAKSWV"/>
<dbReference type="PROSITE" id="PS51464">
    <property type="entry name" value="SIS"/>
    <property type="match status" value="1"/>
</dbReference>
<dbReference type="KEGG" id="ure:UREG_01278"/>
<protein>
    <recommendedName>
        <fullName evidence="2">SIS domain-containing protein</fullName>
    </recommendedName>
</protein>
<proteinExistence type="predicted"/>
<dbReference type="Proteomes" id="UP000002058">
    <property type="component" value="Unassembled WGS sequence"/>
</dbReference>
<dbReference type="HOGENOM" id="CLU_022884_0_0_1"/>
<dbReference type="AlphaFoldDB" id="C4JH27"/>
<keyword evidence="4" id="KW-1185">Reference proteome</keyword>
<gene>
    <name evidence="3" type="ORF">UREG_01278</name>
</gene>
<reference evidence="4" key="1">
    <citation type="journal article" date="2009" name="Genome Res.">
        <title>Comparative genomic analyses of the human fungal pathogens Coccidioides and their relatives.</title>
        <authorList>
            <person name="Sharpton T.J."/>
            <person name="Stajich J.E."/>
            <person name="Rounsley S.D."/>
            <person name="Gardner M.J."/>
            <person name="Wortman J.R."/>
            <person name="Jordar V.S."/>
            <person name="Maiti R."/>
            <person name="Kodira C.D."/>
            <person name="Neafsey D.E."/>
            <person name="Zeng Q."/>
            <person name="Hung C.-Y."/>
            <person name="McMahan C."/>
            <person name="Muszewska A."/>
            <person name="Grynberg M."/>
            <person name="Mandel M.A."/>
            <person name="Kellner E.M."/>
            <person name="Barker B.M."/>
            <person name="Galgiani J.N."/>
            <person name="Orbach M.J."/>
            <person name="Kirkland T.N."/>
            <person name="Cole G.T."/>
            <person name="Henn M.R."/>
            <person name="Birren B.W."/>
            <person name="Taylor J.W."/>
        </authorList>
    </citation>
    <scope>NUCLEOTIDE SEQUENCE [LARGE SCALE GENOMIC DNA]</scope>
    <source>
        <strain evidence="4">UAMH 1704</strain>
    </source>
</reference>
<feature type="region of interest" description="Disordered" evidence="1">
    <location>
        <begin position="1"/>
        <end position="26"/>
    </location>
</feature>
<name>C4JH27_UNCRE</name>
<evidence type="ECO:0000313" key="4">
    <source>
        <dbReference type="Proteomes" id="UP000002058"/>
    </source>
</evidence>
<accession>C4JH27</accession>
<dbReference type="STRING" id="336963.C4JH27"/>
<dbReference type="eggNOG" id="ENOG502RDRP">
    <property type="taxonomic scope" value="Eukaryota"/>
</dbReference>
<dbReference type="RefSeq" id="XP_002541762.1">
    <property type="nucleotide sequence ID" value="XM_002541716.1"/>
</dbReference>
<sequence length="464" mass="49802">MTFAVLARKRRRQLSPPSPPIAPKRASQMIVPPLPMTPPDPDADPIANINPSIPPMDTVVHVIATEKAALANLERIYTTDTLSRENMERAVERVARTINIGGKLVICGVGKSGKIGEKLVATMNSFGIQSCFLHPTEALHGDLGMIRLNDTLLFITFSGKTSELLVLLPHLPPTLPVIAITSHMQPSSCALLSDSDIRDTILLPAPVHEREEVSFGLPAPTTSTTVALALGDALALAIARKLHTVPGRGPAEVFKGFHPGGAIGAAFASSSSPSPSVTPSLSSVSSTATSLSSATSNAGPTQANCLNPLPQSSHQKLISSLATPYSSIPIISYHTVPYSEIRIADALAAAVRCPEAAFWVLVTPSHLLTPRVLRRLAKTRDPGVKFGDFESESHDLFRKNWIHVPKSSTIADVRQILNGIDSTSRGREPTEKSARHTRNRVVALMNDKSEDDLFGFVEEREIPQ</sequence>
<dbReference type="PANTHER" id="PTHR38418:SF2">
    <property type="entry name" value="SUGAR ISOMERASE, KPSF_GUTQ (AFU_ORTHOLOGUE AFUA_6G08860)"/>
    <property type="match status" value="1"/>
</dbReference>
<feature type="domain" description="SIS" evidence="2">
    <location>
        <begin position="94"/>
        <end position="244"/>
    </location>
</feature>
<dbReference type="Pfam" id="PF01380">
    <property type="entry name" value="SIS"/>
    <property type="match status" value="1"/>
</dbReference>
<dbReference type="OrthoDB" id="1872003at2759"/>
<evidence type="ECO:0000259" key="2">
    <source>
        <dbReference type="PROSITE" id="PS51464"/>
    </source>
</evidence>
<organism evidence="3 4">
    <name type="scientific">Uncinocarpus reesii (strain UAMH 1704)</name>
    <dbReference type="NCBI Taxonomy" id="336963"/>
    <lineage>
        <taxon>Eukaryota</taxon>
        <taxon>Fungi</taxon>
        <taxon>Dikarya</taxon>
        <taxon>Ascomycota</taxon>
        <taxon>Pezizomycotina</taxon>
        <taxon>Eurotiomycetes</taxon>
        <taxon>Eurotiomycetidae</taxon>
        <taxon>Onygenales</taxon>
        <taxon>Onygenaceae</taxon>
        <taxon>Uncinocarpus</taxon>
    </lineage>
</organism>
<dbReference type="InterPro" id="IPR046348">
    <property type="entry name" value="SIS_dom_sf"/>
</dbReference>
<dbReference type="InParanoid" id="C4JH27"/>
<dbReference type="PANTHER" id="PTHR38418">
    <property type="entry name" value="SUGAR ISOMERASE, KPSF/GUTQ (AFU_ORTHOLOGUE AFUA_6G08860)"/>
    <property type="match status" value="1"/>
</dbReference>
<dbReference type="Gene3D" id="3.40.50.10490">
    <property type="entry name" value="Glucose-6-phosphate isomerase like protein, domain 1"/>
    <property type="match status" value="1"/>
</dbReference>
<dbReference type="InterPro" id="IPR001347">
    <property type="entry name" value="SIS_dom"/>
</dbReference>
<dbReference type="GO" id="GO:0097367">
    <property type="term" value="F:carbohydrate derivative binding"/>
    <property type="evidence" value="ECO:0007669"/>
    <property type="project" value="InterPro"/>
</dbReference>